<dbReference type="EMBL" id="BRXR01000002">
    <property type="protein sequence ID" value="GLC32897.1"/>
    <property type="molecule type" value="Genomic_DNA"/>
</dbReference>
<accession>A0ABQ5NCI5</accession>
<reference evidence="1 2" key="1">
    <citation type="journal article" date="2024" name="Int. J. Syst. Evol. Microbiol.">
        <title>Clostridium omnivorum sp. nov., isolated from anoxic soil under the treatment of reductive soil disinfestation.</title>
        <authorList>
            <person name="Ueki A."/>
            <person name="Tonouchi A."/>
            <person name="Kaku N."/>
            <person name="Honma S."/>
            <person name="Ueki K."/>
        </authorList>
    </citation>
    <scope>NUCLEOTIDE SEQUENCE [LARGE SCALE GENOMIC DNA]</scope>
    <source>
        <strain evidence="1 2">E14</strain>
    </source>
</reference>
<dbReference type="Proteomes" id="UP001208567">
    <property type="component" value="Unassembled WGS sequence"/>
</dbReference>
<evidence type="ECO:0000313" key="2">
    <source>
        <dbReference type="Proteomes" id="UP001208567"/>
    </source>
</evidence>
<organism evidence="1 2">
    <name type="scientific">Clostridium omnivorum</name>
    <dbReference type="NCBI Taxonomy" id="1604902"/>
    <lineage>
        <taxon>Bacteria</taxon>
        <taxon>Bacillati</taxon>
        <taxon>Bacillota</taxon>
        <taxon>Clostridia</taxon>
        <taxon>Eubacteriales</taxon>
        <taxon>Clostridiaceae</taxon>
        <taxon>Clostridium</taxon>
    </lineage>
</organism>
<name>A0ABQ5NCI5_9CLOT</name>
<dbReference type="RefSeq" id="WP_264852357.1">
    <property type="nucleotide sequence ID" value="NZ_BRXR01000002.1"/>
</dbReference>
<gene>
    <name evidence="1" type="ORF">bsdE14_43070</name>
</gene>
<comment type="caution">
    <text evidence="1">The sequence shown here is derived from an EMBL/GenBank/DDBJ whole genome shotgun (WGS) entry which is preliminary data.</text>
</comment>
<keyword evidence="2" id="KW-1185">Reference proteome</keyword>
<evidence type="ECO:0000313" key="1">
    <source>
        <dbReference type="EMBL" id="GLC32897.1"/>
    </source>
</evidence>
<protein>
    <submittedName>
        <fullName evidence="1">Uncharacterized protein</fullName>
    </submittedName>
</protein>
<proteinExistence type="predicted"/>
<sequence>MKKHEFLNKVVEVYFSGNYTAEEAIEKVKKDSNISNEEYINLFGRSNSNEVCPSLYE</sequence>